<evidence type="ECO:0000256" key="3">
    <source>
        <dbReference type="ARBA" id="ARBA00023163"/>
    </source>
</evidence>
<dbReference type="InterPro" id="IPR009057">
    <property type="entry name" value="Homeodomain-like_sf"/>
</dbReference>
<protein>
    <submittedName>
        <fullName evidence="6">Transcriptional regulator, TetR family</fullName>
    </submittedName>
</protein>
<gene>
    <name evidence="6" type="ordered locus">YpsIP31758_2760</name>
</gene>
<dbReference type="PRINTS" id="PR00455">
    <property type="entry name" value="HTHTETR"/>
</dbReference>
<feature type="DNA-binding region" description="H-T-H motif" evidence="4">
    <location>
        <begin position="37"/>
        <end position="56"/>
    </location>
</feature>
<name>A0A0U1R2S7_YERP3</name>
<evidence type="ECO:0000313" key="7">
    <source>
        <dbReference type="Proteomes" id="UP000002412"/>
    </source>
</evidence>
<keyword evidence="1" id="KW-0805">Transcription regulation</keyword>
<reference evidence="6 7" key="1">
    <citation type="journal article" date="2007" name="PLoS Genet.">
        <title>The complete genome sequence of Yersinia pseudotuberculosis IP31758, the causative agent of Far East scarlet-like fever.</title>
        <authorList>
            <person name="Eppinger M."/>
            <person name="Rosovitz M.J."/>
            <person name="Fricke W.F."/>
            <person name="Rasko D.A."/>
            <person name="Kokorina G."/>
            <person name="Fayolle C."/>
            <person name="Lindler L.E."/>
            <person name="Carniel E."/>
            <person name="Ravel J."/>
        </authorList>
    </citation>
    <scope>NUCLEOTIDE SEQUENCE [LARGE SCALE GENOMIC DNA]</scope>
    <source>
        <strain evidence="6 7">IP 31758</strain>
    </source>
</reference>
<evidence type="ECO:0000256" key="4">
    <source>
        <dbReference type="PROSITE-ProRule" id="PRU00335"/>
    </source>
</evidence>
<dbReference type="HOGENOM" id="CLU_069356_23_2_6"/>
<dbReference type="Proteomes" id="UP000002412">
    <property type="component" value="Chromosome"/>
</dbReference>
<keyword evidence="3" id="KW-0804">Transcription</keyword>
<dbReference type="GO" id="GO:0003677">
    <property type="term" value="F:DNA binding"/>
    <property type="evidence" value="ECO:0007669"/>
    <property type="project" value="UniProtKB-UniRule"/>
</dbReference>
<dbReference type="PROSITE" id="PS50977">
    <property type="entry name" value="HTH_TETR_2"/>
    <property type="match status" value="1"/>
</dbReference>
<dbReference type="Gene3D" id="1.10.357.10">
    <property type="entry name" value="Tetracycline Repressor, domain 2"/>
    <property type="match status" value="1"/>
</dbReference>
<dbReference type="EMBL" id="CP000720">
    <property type="protein sequence ID" value="ABS49596.1"/>
    <property type="molecule type" value="Genomic_DNA"/>
</dbReference>
<dbReference type="KEGG" id="ypi:YpsIP31758_2760"/>
<sequence>MMSFEIDISTIATLPAQQRILLTAHRLFYQEGIRATGIDKIIKESGVTKVTFYRHFPSKNDLISAFLEYRHQRWINWFIEELKQQTLHHANLALALTKCMASWFEHPSFRGCAFINTTVELGGLLPEIRERAYQHKKQMAQEISRYLPQDDQCEIRSEIITMVLDGAIVKAQRELDFSAALTLIHSTLQALEPQWITIRNAAE</sequence>
<organism evidence="6 7">
    <name type="scientific">Yersinia pseudotuberculosis serotype O:1b (strain IP 31758)</name>
    <dbReference type="NCBI Taxonomy" id="349747"/>
    <lineage>
        <taxon>Bacteria</taxon>
        <taxon>Pseudomonadati</taxon>
        <taxon>Pseudomonadota</taxon>
        <taxon>Gammaproteobacteria</taxon>
        <taxon>Enterobacterales</taxon>
        <taxon>Yersiniaceae</taxon>
        <taxon>Yersinia</taxon>
    </lineage>
</organism>
<keyword evidence="2 4" id="KW-0238">DNA-binding</keyword>
<proteinExistence type="predicted"/>
<evidence type="ECO:0000256" key="2">
    <source>
        <dbReference type="ARBA" id="ARBA00023125"/>
    </source>
</evidence>
<dbReference type="InterPro" id="IPR036271">
    <property type="entry name" value="Tet_transcr_reg_TetR-rel_C_sf"/>
</dbReference>
<dbReference type="AlphaFoldDB" id="A0A0U1R2S7"/>
<dbReference type="PANTHER" id="PTHR47506">
    <property type="entry name" value="TRANSCRIPTIONAL REGULATORY PROTEIN"/>
    <property type="match status" value="1"/>
</dbReference>
<dbReference type="PANTHER" id="PTHR47506:SF1">
    <property type="entry name" value="HTH-TYPE TRANSCRIPTIONAL REGULATOR YJDC"/>
    <property type="match status" value="1"/>
</dbReference>
<evidence type="ECO:0000313" key="6">
    <source>
        <dbReference type="EMBL" id="ABS49596.1"/>
    </source>
</evidence>
<dbReference type="SUPFAM" id="SSF48498">
    <property type="entry name" value="Tetracyclin repressor-like, C-terminal domain"/>
    <property type="match status" value="1"/>
</dbReference>
<evidence type="ECO:0000259" key="5">
    <source>
        <dbReference type="PROSITE" id="PS50977"/>
    </source>
</evidence>
<dbReference type="Pfam" id="PF00440">
    <property type="entry name" value="TetR_N"/>
    <property type="match status" value="1"/>
</dbReference>
<dbReference type="InterPro" id="IPR001647">
    <property type="entry name" value="HTH_TetR"/>
</dbReference>
<dbReference type="RefSeq" id="WP_012105446.1">
    <property type="nucleotide sequence ID" value="NC_009708.1"/>
</dbReference>
<accession>A0A0U1R2S7</accession>
<dbReference type="SUPFAM" id="SSF46689">
    <property type="entry name" value="Homeodomain-like"/>
    <property type="match status" value="1"/>
</dbReference>
<evidence type="ECO:0000256" key="1">
    <source>
        <dbReference type="ARBA" id="ARBA00023015"/>
    </source>
</evidence>
<feature type="domain" description="HTH tetR-type" evidence="5">
    <location>
        <begin position="14"/>
        <end position="74"/>
    </location>
</feature>